<feature type="compositionally biased region" description="Low complexity" evidence="1">
    <location>
        <begin position="363"/>
        <end position="376"/>
    </location>
</feature>
<dbReference type="Pfam" id="PF02681">
    <property type="entry name" value="DUF212"/>
    <property type="match status" value="1"/>
</dbReference>
<dbReference type="STRING" id="40149.A0A0E0C789"/>
<feature type="compositionally biased region" description="Basic residues" evidence="1">
    <location>
        <begin position="351"/>
        <end position="360"/>
    </location>
</feature>
<dbReference type="Gramene" id="OMERI01G26930.1">
    <property type="protein sequence ID" value="OMERI01G26930.1"/>
    <property type="gene ID" value="OMERI01G26930"/>
</dbReference>
<proteinExistence type="predicted"/>
<feature type="compositionally biased region" description="Basic and acidic residues" evidence="1">
    <location>
        <begin position="246"/>
        <end position="271"/>
    </location>
</feature>
<name>A0A0E0C789_9ORYZ</name>
<dbReference type="PANTHER" id="PTHR31446:SF29">
    <property type="entry name" value="ACID PHOSPHATASE_VANADIUM-DEPENDENT HALOPEROXIDASE-RELATED PROTEIN"/>
    <property type="match status" value="1"/>
</dbReference>
<reference evidence="2" key="2">
    <citation type="submission" date="2018-05" db="EMBL/GenBank/DDBJ databases">
        <title>OmerRS3 (Oryza meridionalis Reference Sequence Version 3).</title>
        <authorList>
            <person name="Zhang J."/>
            <person name="Kudrna D."/>
            <person name="Lee S."/>
            <person name="Talag J."/>
            <person name="Welchert J."/>
            <person name="Wing R.A."/>
        </authorList>
    </citation>
    <scope>NUCLEOTIDE SEQUENCE [LARGE SCALE GENOMIC DNA]</scope>
    <source>
        <strain evidence="2">cv. OR44</strain>
    </source>
</reference>
<evidence type="ECO:0000313" key="3">
    <source>
        <dbReference type="Proteomes" id="UP000008021"/>
    </source>
</evidence>
<evidence type="ECO:0000256" key="1">
    <source>
        <dbReference type="SAM" id="MobiDB-lite"/>
    </source>
</evidence>
<dbReference type="eggNOG" id="ENOG502QPKC">
    <property type="taxonomic scope" value="Eukaryota"/>
</dbReference>
<keyword evidence="3" id="KW-1185">Reference proteome</keyword>
<dbReference type="PANTHER" id="PTHR31446">
    <property type="entry name" value="ACID PHOSPHATASE/VANADIUM-DEPENDENT HALOPEROXIDASE-RELATED PROTEIN"/>
    <property type="match status" value="1"/>
</dbReference>
<dbReference type="AlphaFoldDB" id="A0A0E0C789"/>
<accession>A0A0E0C789</accession>
<organism evidence="2">
    <name type="scientific">Oryza meridionalis</name>
    <dbReference type="NCBI Taxonomy" id="40149"/>
    <lineage>
        <taxon>Eukaryota</taxon>
        <taxon>Viridiplantae</taxon>
        <taxon>Streptophyta</taxon>
        <taxon>Embryophyta</taxon>
        <taxon>Tracheophyta</taxon>
        <taxon>Spermatophyta</taxon>
        <taxon>Magnoliopsida</taxon>
        <taxon>Liliopsida</taxon>
        <taxon>Poales</taxon>
        <taxon>Poaceae</taxon>
        <taxon>BOP clade</taxon>
        <taxon>Oryzoideae</taxon>
        <taxon>Oryzeae</taxon>
        <taxon>Oryzinae</taxon>
        <taxon>Oryza</taxon>
    </lineage>
</organism>
<evidence type="ECO:0000313" key="2">
    <source>
        <dbReference type="EnsemblPlants" id="OMERI01G26930.1"/>
    </source>
</evidence>
<reference evidence="2" key="1">
    <citation type="submission" date="2015-04" db="UniProtKB">
        <authorList>
            <consortium name="EnsemblPlants"/>
        </authorList>
    </citation>
    <scope>IDENTIFICATION</scope>
</reference>
<dbReference type="Proteomes" id="UP000008021">
    <property type="component" value="Chromosome 1"/>
</dbReference>
<feature type="region of interest" description="Disordered" evidence="1">
    <location>
        <begin position="173"/>
        <end position="194"/>
    </location>
</feature>
<sequence length="594" mass="63510">MLPKHSFKQLDCIIQPSVPPKRINHTIITLSSKPHLRLCTENLFVTLHCLLLYSHKEVSLHEAPIHNAIKNRLAANLLLQFFVQFHGFGTISGFHEPSHEKIVDLWIRPDEPGGQHLILELEGISEAAMVDDEGLDDNAIRGRGRGHGGSRARDEAEVVERGVGEAACGEGREVERVGGGGGRDGGLEGEPVEREEVVEAAPAEERGEDGGAGEGGRAAVGVERVAGEERGLGEVGLLLPVLGGGQEREDAVVEREARRRERREGLREAHGARGRRRRGGRRDERVAAPRPAGRRGRGGVGVREREERRDEALQSPPPRRCGAAAMEVLSSCRFSRVFPSSLLSPVSKPLKPPRHRRRRVQTLSSSSSPADAAAAPSMPPPPPPSLSRLLAAALRGGRAGGELPDLAVGAGAAATAAGGGSRIGTLLMSTTAAAVTKARENPYILALAANPTFVSGLVAWAVAQAAKVVLTSFVERRWDLRMLFSSGGMPSSHTALCTALTASVALCHGVSDSLFPVCLGFTLIVMYDATGVRRHAGMQAEVLNKIVEDLFQGHPISERKLKELLGHTPSQKWKNRFDTKIFGASGVTIVPGDS</sequence>
<dbReference type="InterPro" id="IPR003832">
    <property type="entry name" value="DUF212"/>
</dbReference>
<dbReference type="EnsemblPlants" id="OMERI01G26930.1">
    <property type="protein sequence ID" value="OMERI01G26930.1"/>
    <property type="gene ID" value="OMERI01G26930"/>
</dbReference>
<feature type="region of interest" description="Disordered" evidence="1">
    <location>
        <begin position="342"/>
        <end position="386"/>
    </location>
</feature>
<feature type="compositionally biased region" description="Basic and acidic residues" evidence="1">
    <location>
        <begin position="302"/>
        <end position="312"/>
    </location>
</feature>
<feature type="region of interest" description="Disordered" evidence="1">
    <location>
        <begin position="246"/>
        <end position="319"/>
    </location>
</feature>
<protein>
    <submittedName>
        <fullName evidence="2">Uncharacterized protein</fullName>
    </submittedName>
</protein>
<dbReference type="HOGENOM" id="CLU_459594_0_0_1"/>